<dbReference type="KEGG" id="nev:NTE_01341"/>
<reference evidence="1 2" key="1">
    <citation type="journal article" date="2014" name="PLoS ONE">
        <title>Genome Sequence of Candidatus Nitrososphaera evergladensis from Group I.1b Enriched from Everglades Soil Reveals Novel Genomic Features of the Ammonia-Oxidizing Archaea.</title>
        <authorList>
            <person name="Zhalnina K.V."/>
            <person name="Dias R."/>
            <person name="Leonard M.T."/>
            <person name="Dorr de Quadros P."/>
            <person name="Camargo F.A."/>
            <person name="Drew J.C."/>
            <person name="Farmerie W.G."/>
            <person name="Daroub S.H."/>
            <person name="Triplett E.W."/>
        </authorList>
    </citation>
    <scope>NUCLEOTIDE SEQUENCE [LARGE SCALE GENOMIC DNA]</scope>
    <source>
        <strain evidence="1 2">SR1</strain>
    </source>
</reference>
<evidence type="ECO:0000313" key="2">
    <source>
        <dbReference type="Proteomes" id="UP000028194"/>
    </source>
</evidence>
<dbReference type="HOGENOM" id="CLU_3394433_0_0_2"/>
<name>A0A075MVS5_9ARCH</name>
<accession>A0A075MVS5</accession>
<sequence>MNVIGAKEISGIGTHGFESKKPSIVLNSFCG</sequence>
<protein>
    <submittedName>
        <fullName evidence="1">Uncharacterized protein</fullName>
    </submittedName>
</protein>
<keyword evidence="2" id="KW-1185">Reference proteome</keyword>
<proteinExistence type="predicted"/>
<dbReference type="Proteomes" id="UP000028194">
    <property type="component" value="Chromosome"/>
</dbReference>
<dbReference type="EMBL" id="CP007174">
    <property type="protein sequence ID" value="AIF83409.1"/>
    <property type="molecule type" value="Genomic_DNA"/>
</dbReference>
<dbReference type="AlphaFoldDB" id="A0A075MVS5"/>
<gene>
    <name evidence="1" type="ORF">NTE_01341</name>
</gene>
<evidence type="ECO:0000313" key="1">
    <source>
        <dbReference type="EMBL" id="AIF83409.1"/>
    </source>
</evidence>
<organism evidence="1 2">
    <name type="scientific">Candidatus Nitrososphaera evergladensis SR1</name>
    <dbReference type="NCBI Taxonomy" id="1459636"/>
    <lineage>
        <taxon>Archaea</taxon>
        <taxon>Nitrososphaerota</taxon>
        <taxon>Nitrososphaeria</taxon>
        <taxon>Nitrososphaerales</taxon>
        <taxon>Nitrososphaeraceae</taxon>
        <taxon>Nitrososphaera</taxon>
    </lineage>
</organism>